<protein>
    <submittedName>
        <fullName evidence="1">Uncharacterized protein</fullName>
    </submittedName>
</protein>
<comment type="caution">
    <text evidence="1">The sequence shown here is derived from an EMBL/GenBank/DDBJ whole genome shotgun (WGS) entry which is preliminary data.</text>
</comment>
<reference evidence="2" key="1">
    <citation type="journal article" date="2019" name="Int. J. Syst. Evol. Microbiol.">
        <title>The Global Catalogue of Microorganisms (GCM) 10K type strain sequencing project: providing services to taxonomists for standard genome sequencing and annotation.</title>
        <authorList>
            <consortium name="The Broad Institute Genomics Platform"/>
            <consortium name="The Broad Institute Genome Sequencing Center for Infectious Disease"/>
            <person name="Wu L."/>
            <person name="Ma J."/>
        </authorList>
    </citation>
    <scope>NUCLEOTIDE SEQUENCE [LARGE SCALE GENOMIC DNA]</scope>
    <source>
        <strain evidence="2">JCM 17630</strain>
    </source>
</reference>
<organism evidence="1 2">
    <name type="scientific">Postechiella marina</name>
    <dbReference type="NCBI Taxonomy" id="943941"/>
    <lineage>
        <taxon>Bacteria</taxon>
        <taxon>Pseudomonadati</taxon>
        <taxon>Bacteroidota</taxon>
        <taxon>Flavobacteriia</taxon>
        <taxon>Flavobacteriales</taxon>
        <taxon>Flavobacteriaceae</taxon>
        <taxon>Postechiella</taxon>
    </lineage>
</organism>
<dbReference type="EMBL" id="BAABCA010000001">
    <property type="protein sequence ID" value="GAA4232083.1"/>
    <property type="molecule type" value="Genomic_DNA"/>
</dbReference>
<dbReference type="RefSeq" id="WP_344786586.1">
    <property type="nucleotide sequence ID" value="NZ_BAABCA010000001.1"/>
</dbReference>
<accession>A0ABP8C2J6</accession>
<name>A0ABP8C2J6_9FLAO</name>
<gene>
    <name evidence="1" type="ORF">GCM10022291_06000</name>
</gene>
<evidence type="ECO:0000313" key="2">
    <source>
        <dbReference type="Proteomes" id="UP001501496"/>
    </source>
</evidence>
<proteinExistence type="predicted"/>
<sequence length="100" mass="11361">MKNVKQITATFFITLILLFKVAGLHALSHHADEHEAQHCEVCDIVTAVNFTPHLETEALNVPKVQFFFCEKAFTKPAVKTGFSNRYLDSYLFARPPPQLQ</sequence>
<evidence type="ECO:0000313" key="1">
    <source>
        <dbReference type="EMBL" id="GAA4232083.1"/>
    </source>
</evidence>
<keyword evidence="2" id="KW-1185">Reference proteome</keyword>
<dbReference type="Proteomes" id="UP001501496">
    <property type="component" value="Unassembled WGS sequence"/>
</dbReference>